<evidence type="ECO:0000256" key="3">
    <source>
        <dbReference type="ARBA" id="ARBA00022490"/>
    </source>
</evidence>
<dbReference type="RefSeq" id="WP_167465810.1">
    <property type="nucleotide sequence ID" value="NZ_CP046171.1"/>
</dbReference>
<dbReference type="EC" id="2.7.7.7" evidence="11"/>
<dbReference type="GO" id="GO:0005737">
    <property type="term" value="C:cytoplasm"/>
    <property type="evidence" value="ECO:0007669"/>
    <property type="project" value="UniProtKB-SubCell"/>
</dbReference>
<dbReference type="GO" id="GO:0003887">
    <property type="term" value="F:DNA-directed DNA polymerase activity"/>
    <property type="evidence" value="ECO:0007669"/>
    <property type="project" value="UniProtKB-KW"/>
</dbReference>
<dbReference type="Gene3D" id="3.10.150.10">
    <property type="entry name" value="DNA Polymerase III, subunit A, domain 2"/>
    <property type="match status" value="3"/>
</dbReference>
<dbReference type="GO" id="GO:0008408">
    <property type="term" value="F:3'-5' exonuclease activity"/>
    <property type="evidence" value="ECO:0007669"/>
    <property type="project" value="InterPro"/>
</dbReference>
<evidence type="ECO:0000256" key="1">
    <source>
        <dbReference type="ARBA" id="ARBA00004496"/>
    </source>
</evidence>
<feature type="domain" description="DNA polymerase III beta sliding clamp N-terminal" evidence="9">
    <location>
        <begin position="12"/>
        <end position="129"/>
    </location>
</feature>
<accession>A0A6G9Y149</accession>
<evidence type="ECO:0000256" key="4">
    <source>
        <dbReference type="ARBA" id="ARBA00022679"/>
    </source>
</evidence>
<feature type="domain" description="DNA polymerase III beta sliding clamp central" evidence="10">
    <location>
        <begin position="158"/>
        <end position="222"/>
    </location>
</feature>
<keyword evidence="8" id="KW-0238">DNA-binding</keyword>
<dbReference type="Pfam" id="PF00712">
    <property type="entry name" value="DNA_pol3_beta"/>
    <property type="match status" value="1"/>
</dbReference>
<dbReference type="GO" id="GO:0003677">
    <property type="term" value="F:DNA binding"/>
    <property type="evidence" value="ECO:0007669"/>
    <property type="project" value="UniProtKB-KW"/>
</dbReference>
<dbReference type="NCBIfam" id="TIGR00663">
    <property type="entry name" value="dnan"/>
    <property type="match status" value="1"/>
</dbReference>
<evidence type="ECO:0000256" key="5">
    <source>
        <dbReference type="ARBA" id="ARBA00022695"/>
    </source>
</evidence>
<dbReference type="InterPro" id="IPR001001">
    <property type="entry name" value="DNA_polIII_beta"/>
</dbReference>
<dbReference type="GO" id="GO:0009360">
    <property type="term" value="C:DNA polymerase III complex"/>
    <property type="evidence" value="ECO:0007669"/>
    <property type="project" value="InterPro"/>
</dbReference>
<dbReference type="SMART" id="SM00480">
    <property type="entry name" value="POL3Bc"/>
    <property type="match status" value="1"/>
</dbReference>
<evidence type="ECO:0000313" key="12">
    <source>
        <dbReference type="Proteomes" id="UP000501705"/>
    </source>
</evidence>
<dbReference type="CDD" id="cd00140">
    <property type="entry name" value="beta_clamp"/>
    <property type="match status" value="1"/>
</dbReference>
<keyword evidence="5 11" id="KW-0548">Nucleotidyltransferase</keyword>
<dbReference type="SUPFAM" id="SSF55979">
    <property type="entry name" value="DNA clamp"/>
    <property type="match status" value="3"/>
</dbReference>
<dbReference type="PANTHER" id="PTHR30478:SF0">
    <property type="entry name" value="BETA SLIDING CLAMP"/>
    <property type="match status" value="1"/>
</dbReference>
<gene>
    <name evidence="11" type="primary">dnaN</name>
    <name evidence="11" type="ORF">F5X71_34810</name>
</gene>
<dbReference type="InterPro" id="IPR046938">
    <property type="entry name" value="DNA_clamp_sf"/>
</dbReference>
<evidence type="ECO:0000313" key="11">
    <source>
        <dbReference type="EMBL" id="QIS06797.1"/>
    </source>
</evidence>
<reference evidence="11 12" key="1">
    <citation type="journal article" date="2019" name="ACS Chem. Biol.">
        <title>Identification and Mobilization of a Cryptic Antibiotic Biosynthesis Gene Locus from a Human-Pathogenic Nocardia Isolate.</title>
        <authorList>
            <person name="Herisse M."/>
            <person name="Ishida K."/>
            <person name="Porter J.L."/>
            <person name="Howden B."/>
            <person name="Hertweck C."/>
            <person name="Stinear T.P."/>
            <person name="Pidot S.J."/>
        </authorList>
    </citation>
    <scope>NUCLEOTIDE SEQUENCE [LARGE SCALE GENOMIC DNA]</scope>
    <source>
        <strain evidence="11 12">AUSMDU00024985</strain>
    </source>
</reference>
<comment type="similarity">
    <text evidence="2">Belongs to the beta sliding clamp family.</text>
</comment>
<evidence type="ECO:0000256" key="2">
    <source>
        <dbReference type="ARBA" id="ARBA00010752"/>
    </source>
</evidence>
<keyword evidence="4 11" id="KW-0808">Transferase</keyword>
<evidence type="ECO:0000256" key="8">
    <source>
        <dbReference type="ARBA" id="ARBA00023125"/>
    </source>
</evidence>
<protein>
    <submittedName>
        <fullName evidence="11">DNA polymerase III subunit beta</fullName>
        <ecNumber evidence="11">2.7.7.7</ecNumber>
    </submittedName>
</protein>
<evidence type="ECO:0000259" key="10">
    <source>
        <dbReference type="Pfam" id="PF02767"/>
    </source>
</evidence>
<dbReference type="EMBL" id="CP046171">
    <property type="protein sequence ID" value="QIS06797.1"/>
    <property type="molecule type" value="Genomic_DNA"/>
</dbReference>
<dbReference type="Proteomes" id="UP000501705">
    <property type="component" value="Chromosome"/>
</dbReference>
<dbReference type="InterPro" id="IPR022637">
    <property type="entry name" value="DNA_polIII_beta_cen"/>
</dbReference>
<organism evidence="11 12">
    <name type="scientific">Nocardia brasiliensis</name>
    <dbReference type="NCBI Taxonomy" id="37326"/>
    <lineage>
        <taxon>Bacteria</taxon>
        <taxon>Bacillati</taxon>
        <taxon>Actinomycetota</taxon>
        <taxon>Actinomycetes</taxon>
        <taxon>Mycobacteriales</taxon>
        <taxon>Nocardiaceae</taxon>
        <taxon>Nocardia</taxon>
    </lineage>
</organism>
<dbReference type="Pfam" id="PF02767">
    <property type="entry name" value="DNA_pol3_beta_2"/>
    <property type="match status" value="1"/>
</dbReference>
<comment type="subcellular location">
    <subcellularLocation>
        <location evidence="1">Cytoplasm</location>
    </subcellularLocation>
</comment>
<keyword evidence="6" id="KW-0235">DNA replication</keyword>
<keyword evidence="7" id="KW-0239">DNA-directed DNA polymerase</keyword>
<evidence type="ECO:0000256" key="6">
    <source>
        <dbReference type="ARBA" id="ARBA00022705"/>
    </source>
</evidence>
<dbReference type="GO" id="GO:0006271">
    <property type="term" value="P:DNA strand elongation involved in DNA replication"/>
    <property type="evidence" value="ECO:0007669"/>
    <property type="project" value="TreeGrafter"/>
</dbReference>
<keyword evidence="3" id="KW-0963">Cytoplasm</keyword>
<dbReference type="PANTHER" id="PTHR30478">
    <property type="entry name" value="DNA POLYMERASE III SUBUNIT BETA"/>
    <property type="match status" value="1"/>
</dbReference>
<evidence type="ECO:0000259" key="9">
    <source>
        <dbReference type="Pfam" id="PF00712"/>
    </source>
</evidence>
<name>A0A6G9Y149_NOCBR</name>
<evidence type="ECO:0000256" key="7">
    <source>
        <dbReference type="ARBA" id="ARBA00022932"/>
    </source>
</evidence>
<sequence length="381" mass="40010">MRFHDDAGITMMQAVVEHKAFAAAVAAVSKAVPERPIAPEHGGIVLSADQNKLTLSACDLETSLLSRLEAQVLRPGDTLVSGRLLARLTKELPRTEIHLGLSARVLAIEAGASVFGLPTMASTTYPALPTPAAATATVDGERFAEAVTRACGALTGGDAAALKSLFGIRLEASEGRLAVVATDRWRMAITYLEWDAADARTLLPADSLAAIVRTADGVDPTLHFGTTFGLSTASMMGTTRSLAHDYPTWQRVLAYPHAAMVSMPSADLVAALRRVEVVAGKTAHVTLTTASDGFTVTVTDTGEATGSARELVHCQSIGTPITTRCNAAFLRSMVVGLKSDSVTLGFSDPADRRPLLAYPGDHARSLEKPSVPALCAVMPVR</sequence>
<proteinExistence type="inferred from homology"/>
<dbReference type="InterPro" id="IPR022634">
    <property type="entry name" value="DNA_polIII_beta_N"/>
</dbReference>
<dbReference type="AlphaFoldDB" id="A0A6G9Y149"/>